<reference evidence="1 2" key="1">
    <citation type="submission" date="2019-08" db="EMBL/GenBank/DDBJ databases">
        <title>Lewinella sp. strain SSH13 Genome sequencing and assembly.</title>
        <authorList>
            <person name="Kim I."/>
        </authorList>
    </citation>
    <scope>NUCLEOTIDE SEQUENCE [LARGE SCALE GENOMIC DNA]</scope>
    <source>
        <strain evidence="1 2">SSH13</strain>
    </source>
</reference>
<comment type="caution">
    <text evidence="1">The sequence shown here is derived from an EMBL/GenBank/DDBJ whole genome shotgun (WGS) entry which is preliminary data.</text>
</comment>
<keyword evidence="2" id="KW-1185">Reference proteome</keyword>
<organism evidence="1 2">
    <name type="scientific">Neolewinella aurantiaca</name>
    <dbReference type="NCBI Taxonomy" id="2602767"/>
    <lineage>
        <taxon>Bacteria</taxon>
        <taxon>Pseudomonadati</taxon>
        <taxon>Bacteroidota</taxon>
        <taxon>Saprospiria</taxon>
        <taxon>Saprospirales</taxon>
        <taxon>Lewinellaceae</taxon>
        <taxon>Neolewinella</taxon>
    </lineage>
</organism>
<protein>
    <submittedName>
        <fullName evidence="1">Uncharacterized protein</fullName>
    </submittedName>
</protein>
<sequence>MCCQISSGTSLSVRMEDWCKPSMLFLLLLLSAFGNPLKAENITGSAFTGYSKAVPEFLLSEQTALQEVYRKHRFVALPAPALLSPDPFQLRVQDLRNIECYAQPDALEVCGAGDTIPIMLFTKSVSPLQDIRLDVIFEDGIEYGGFAYVDNTLSNSGAQLDTISTENPESPSFLLDQVSEATGGVIVYLGVRAECGVDFSINNPDVTFNFSYTNADGVACTGSVTLEDYGGNVLIPQVVITNVPASTNLGRFNEDACQTIDISQATIDASASGYIFTAGNYGFEEGITISMVNVEGVPADPTTYTIDPATGALELTVTNATADGLLDFNETTSVEICYTYGACIPNIDYFPNYTVIDACEGEVCSGPLDERASTLVTNFPQRPRFTAEFLNEQQPDVCAGDPYSFDIVIGTGGMDELDDQMTDVFFDVRRCKIPGLSISEVQLISDDGSTVLGTVDESLVTTRQTDELDSDDNPTANRAGTVRVDLRRNAVDLSAAGLIDLDGDGNFDDLAGNNSIRFRFIFPVSCSDEELGGCNTAPNAGGSGPVDCQFNEIGIRGRRACNSGAVSTVVPFNEATEFTAASSSSFSNAGTFNYGGATFSGYDFGTTGLTPTLVEGRQNLNFEYLLSDADLFQCPTNVGTATLTLKVSGSEFLTNDFTYENVLFDGAPSGMVTVDNSEDGMTTVTIEGGSVTANTPFSFNFDMASDTAECSPPQLIFMDAYLTTECASGCDCAPVRTCSSTTLIIDPDSLDCDCTYSVFHETERVSRGFADNTRTDEVDFSTVSRDDSLRYVSGDIIRVRQKVVIDRNRLPDWNEADDILYFQMFMRSDAGNNSPAQMPAMLDIYLAQVETFQLIRPSTNETIDIAAAFSGNGGTDILNNTGLTVGVGGSNSVNSDFTFFSGEGGQPAFPDGGYTFGLQNSSSDGIDGRYLSIQLSNQLSTGVNGVGTFFDAIGGSLQLGDTIEIEITVPLVDNPGWDGVTNSIFFDGSVTAFQFIGDPTANNSLNISAGACISNATRAFYQSPEVVAESRIEYTDDCEAELVVRFEAGNIPDTWFTNEYRLVAGIEQFGVDIPFPYYYDGGATVETGGLAPMPVEPDSTSGLDTATILGTTSVIPDGVFGTLYFRDAEFLDGVRPDGYAGYYSQGIDDITTVGGTFPLLGFQGGADDSLVFRIPLTRVCGALPTTGLTMDFDAANLHLPDLEMRGYVINNNFWDGMIRGNEGQTVVPIPLPEGTSSDAYLPFERLGGVVGSTTDPVSLERQINNPLVPVVPNGLPAELSGTTTIANADLTDGAGTETNDFMLCPQAGEALAAGALSIEVANSVSLVSISGGATVFNTALITDTSTFYAVEIPAGLAIDECFSLTIETDLIFCDEGFVCLNAALGCADSQVPVENQIAALAEFMLDCGDLRVCYEYRAGNADLETSFNTPMQSGLCTEQTYSVTYRNTGNGDLQDFMPLLFLPSGFEFTPGSFMITLVGGGTAGLTDPAAQPGSNNVYGEAYVFDQAEINAFLTNMVVEPRDIVTISFNASTTCDFIDGSSIASAINANNECNEPFGSDLTASAAIRVSDPGAPSPSFELDLPDNVEVSCGADGTDIVITALNLGKAPAGGTTVMLTLPSGFSLNENNVEVLVPADYVITADSITATPLGGGVTMYSFNAPPSVGVGGTFCLSVNVVIDDLECGDYPIGIAFKQTLELLCQATGEFCMVESIINEGPVVNATVVPAVTISGESEVTASCGATMGTFDINYTFGVAALSQDFSGPVTVDLFSDVDGNGEVDPAIDMMLGSANMANVTVAAGETSMISGAFSGIDQADVCPVLIRLQAAGCACGESVLSVEDILPDFVSDLGESIALCPGETGMLEGICADLNYNFIPATDGMVVDNMDGTVSFTLADGVLSSTLKVSGNFGACPIDIDIPVETVEEFSFGPYEATVCNEGAQEIDFNIPPALQEDLEILILPSIGLDDPTSFEPTISDLQADQVYTVQFTLNGECTAETTLTVTVDQAPTVELTGATTCITGFDLQAALSISPADLTGEFQTSGDGTFTTGNRVPGATEYIPGPLDREAGQVSFRFISDDPEGPCGPDVARMDFTILLVDCGSFMWDGSNR</sequence>
<dbReference type="OrthoDB" id="1488235at2"/>
<proteinExistence type="predicted"/>
<gene>
    <name evidence="1" type="ORF">FUA23_12295</name>
</gene>
<dbReference type="RefSeq" id="WP_147931046.1">
    <property type="nucleotide sequence ID" value="NZ_VOXD01000017.1"/>
</dbReference>
<evidence type="ECO:0000313" key="1">
    <source>
        <dbReference type="EMBL" id="TXF89060.1"/>
    </source>
</evidence>
<dbReference type="EMBL" id="VOXD01000017">
    <property type="protein sequence ID" value="TXF89060.1"/>
    <property type="molecule type" value="Genomic_DNA"/>
</dbReference>
<dbReference type="Proteomes" id="UP000321907">
    <property type="component" value="Unassembled WGS sequence"/>
</dbReference>
<name>A0A5C7FW37_9BACT</name>
<evidence type="ECO:0000313" key="2">
    <source>
        <dbReference type="Proteomes" id="UP000321907"/>
    </source>
</evidence>
<accession>A0A5C7FW37</accession>